<sequence>MTRFPVLFVNHGAPNQILDKQDKTTQFLSNYRNWAKHPQPEAILIVSAHWEEKEFHITNSTTNLSTIHDFYGFEDELYRLRYNPATSPSLINRITELFGKSGSNQQQHQFKLGMSPTRGLDHGSWTPLKMMYPDADIPVVQLSLRSNLSGIQHYQMGQLLQPLRDEGILIVCSGSTLHNLSLFFRTRADESSPIKEFEDWIQSILTDTQLTREQRTTQLLQYEKAPKFRLAHPREEHFIPLIVAAGAGIENSESSTGVATLIHSNWKHPSFCLSCFQWD</sequence>
<evidence type="ECO:0000256" key="1">
    <source>
        <dbReference type="ARBA" id="ARBA00001947"/>
    </source>
</evidence>
<dbReference type="PANTHER" id="PTHR30096:SF0">
    <property type="entry name" value="4,5-DOPA DIOXYGENASE EXTRADIOL-LIKE PROTEIN"/>
    <property type="match status" value="1"/>
</dbReference>
<feature type="domain" description="Extradiol ring-cleavage dioxygenase class III enzyme subunit B" evidence="6">
    <location>
        <begin position="20"/>
        <end position="250"/>
    </location>
</feature>
<dbReference type="InterPro" id="IPR004183">
    <property type="entry name" value="Xdiol_dOase_suB"/>
</dbReference>
<dbReference type="PANTHER" id="PTHR30096">
    <property type="entry name" value="4,5-DOPA DIOXYGENASE EXTRADIOL-LIKE PROTEIN"/>
    <property type="match status" value="1"/>
</dbReference>
<dbReference type="PIRSF" id="PIRSF006157">
    <property type="entry name" value="Doxgns_DODA"/>
    <property type="match status" value="1"/>
</dbReference>
<dbReference type="CDD" id="cd07363">
    <property type="entry name" value="45_DOPA_Dioxygenase"/>
    <property type="match status" value="1"/>
</dbReference>
<dbReference type="RefSeq" id="XP_020434931.1">
    <property type="nucleotide sequence ID" value="XM_020575411.1"/>
</dbReference>
<dbReference type="Gene3D" id="3.40.830.10">
    <property type="entry name" value="LigB-like"/>
    <property type="match status" value="1"/>
</dbReference>
<evidence type="ECO:0000256" key="2">
    <source>
        <dbReference type="ARBA" id="ARBA00007581"/>
    </source>
</evidence>
<dbReference type="STRING" id="670386.D3B7S1"/>
<comment type="caution">
    <text evidence="7">The sequence shown here is derived from an EMBL/GenBank/DDBJ whole genome shotgun (WGS) entry which is preliminary data.</text>
</comment>
<dbReference type="GO" id="GO:0008198">
    <property type="term" value="F:ferrous iron binding"/>
    <property type="evidence" value="ECO:0007669"/>
    <property type="project" value="InterPro"/>
</dbReference>
<organism evidence="7 8">
    <name type="scientific">Heterostelium pallidum (strain ATCC 26659 / Pp 5 / PN500)</name>
    <name type="common">Cellular slime mold</name>
    <name type="synonym">Polysphondylium pallidum</name>
    <dbReference type="NCBI Taxonomy" id="670386"/>
    <lineage>
        <taxon>Eukaryota</taxon>
        <taxon>Amoebozoa</taxon>
        <taxon>Evosea</taxon>
        <taxon>Eumycetozoa</taxon>
        <taxon>Dictyostelia</taxon>
        <taxon>Acytosteliales</taxon>
        <taxon>Acytosteliaceae</taxon>
        <taxon>Heterostelium</taxon>
    </lineage>
</organism>
<dbReference type="OMA" id="SVIDGFW"/>
<gene>
    <name evidence="7" type="ORF">PPL_04509</name>
</gene>
<evidence type="ECO:0000256" key="5">
    <source>
        <dbReference type="ARBA" id="ARBA00023002"/>
    </source>
</evidence>
<evidence type="ECO:0000256" key="3">
    <source>
        <dbReference type="ARBA" id="ARBA00022723"/>
    </source>
</evidence>
<dbReference type="AlphaFoldDB" id="D3B7S1"/>
<name>D3B7S1_HETP5</name>
<dbReference type="GO" id="GO:0016702">
    <property type="term" value="F:oxidoreductase activity, acting on single donors with incorporation of molecular oxygen, incorporation of two atoms of oxygen"/>
    <property type="evidence" value="ECO:0007669"/>
    <property type="project" value="UniProtKB-ARBA"/>
</dbReference>
<keyword evidence="3" id="KW-0479">Metal-binding</keyword>
<dbReference type="InParanoid" id="D3B7S1"/>
<keyword evidence="8" id="KW-1185">Reference proteome</keyword>
<protein>
    <recommendedName>
        <fullName evidence="6">Extradiol ring-cleavage dioxygenase class III enzyme subunit B domain-containing protein</fullName>
    </recommendedName>
</protein>
<dbReference type="SUPFAM" id="SSF53213">
    <property type="entry name" value="LigB-like"/>
    <property type="match status" value="1"/>
</dbReference>
<evidence type="ECO:0000256" key="4">
    <source>
        <dbReference type="ARBA" id="ARBA00022833"/>
    </source>
</evidence>
<dbReference type="InterPro" id="IPR014436">
    <property type="entry name" value="Extradiol_dOase_DODA"/>
</dbReference>
<comment type="cofactor">
    <cofactor evidence="1">
        <name>Zn(2+)</name>
        <dbReference type="ChEBI" id="CHEBI:29105"/>
    </cofactor>
</comment>
<dbReference type="GO" id="GO:0008270">
    <property type="term" value="F:zinc ion binding"/>
    <property type="evidence" value="ECO:0007669"/>
    <property type="project" value="InterPro"/>
</dbReference>
<dbReference type="GeneID" id="31359996"/>
<evidence type="ECO:0000259" key="6">
    <source>
        <dbReference type="Pfam" id="PF02900"/>
    </source>
</evidence>
<evidence type="ECO:0000313" key="7">
    <source>
        <dbReference type="EMBL" id="EFA82814.1"/>
    </source>
</evidence>
<proteinExistence type="inferred from homology"/>
<dbReference type="EMBL" id="ADBJ01000018">
    <property type="protein sequence ID" value="EFA82814.1"/>
    <property type="molecule type" value="Genomic_DNA"/>
</dbReference>
<evidence type="ECO:0000313" key="8">
    <source>
        <dbReference type="Proteomes" id="UP000001396"/>
    </source>
</evidence>
<dbReference type="Proteomes" id="UP000001396">
    <property type="component" value="Unassembled WGS sequence"/>
</dbReference>
<comment type="similarity">
    <text evidence="2">Belongs to the DODA-type extradiol aromatic ring-opening dioxygenase family.</text>
</comment>
<keyword evidence="5" id="KW-0560">Oxidoreductase</keyword>
<reference evidence="7 8" key="1">
    <citation type="journal article" date="2011" name="Genome Res.">
        <title>Phylogeny-wide analysis of social amoeba genomes highlights ancient origins for complex intercellular communication.</title>
        <authorList>
            <person name="Heidel A.J."/>
            <person name="Lawal H.M."/>
            <person name="Felder M."/>
            <person name="Schilde C."/>
            <person name="Helps N.R."/>
            <person name="Tunggal B."/>
            <person name="Rivero F."/>
            <person name="John U."/>
            <person name="Schleicher M."/>
            <person name="Eichinger L."/>
            <person name="Platzer M."/>
            <person name="Noegel A.A."/>
            <person name="Schaap P."/>
            <person name="Gloeckner G."/>
        </authorList>
    </citation>
    <scope>NUCLEOTIDE SEQUENCE [LARGE SCALE GENOMIC DNA]</scope>
    <source>
        <strain evidence="8">ATCC 26659 / Pp 5 / PN500</strain>
    </source>
</reference>
<keyword evidence="4" id="KW-0862">Zinc</keyword>
<accession>D3B7S1</accession>
<dbReference type="Pfam" id="PF02900">
    <property type="entry name" value="LigB"/>
    <property type="match status" value="1"/>
</dbReference>